<evidence type="ECO:0000256" key="2">
    <source>
        <dbReference type="SAM" id="Phobius"/>
    </source>
</evidence>
<reference evidence="3 4" key="1">
    <citation type="journal article" date="2019" name="New Phytol.">
        <title>Comparative genomics reveals unique wood-decay strategies and fruiting body development in the Schizophyllaceae.</title>
        <authorList>
            <person name="Almasi E."/>
            <person name="Sahu N."/>
            <person name="Krizsan K."/>
            <person name="Balint B."/>
            <person name="Kovacs G.M."/>
            <person name="Kiss B."/>
            <person name="Cseklye J."/>
            <person name="Drula E."/>
            <person name="Henrissat B."/>
            <person name="Nagy I."/>
            <person name="Chovatia M."/>
            <person name="Adam C."/>
            <person name="LaButti K."/>
            <person name="Lipzen A."/>
            <person name="Riley R."/>
            <person name="Grigoriev I.V."/>
            <person name="Nagy L.G."/>
        </authorList>
    </citation>
    <scope>NUCLEOTIDE SEQUENCE [LARGE SCALE GENOMIC DNA]</scope>
    <source>
        <strain evidence="3 4">NL-1724</strain>
    </source>
</reference>
<proteinExistence type="predicted"/>
<keyword evidence="2" id="KW-0472">Membrane</keyword>
<feature type="transmembrane region" description="Helical" evidence="2">
    <location>
        <begin position="116"/>
        <end position="134"/>
    </location>
</feature>
<sequence length="358" mass="39385">MSTNITVSQNLAVLAQETEPSTTGLVLQCILYGAYALLFAPTIRAIIKRRPRSRPWIALLITSIIMFAMSTVCLLLEVINTMGLFHGILLEIRGVFQDPKAWHSFKGANDRTLAQAAIFSMEVTCMAIMLLPLVGDLGQSEWWYIAGTQAKQCNESQRAMFLLSFSTNFIATGFIAAKAWQHRDAFKARPASLSRPGKSRRTPAQKIMLLLIESGLMYLVYWGLASPAYFMTNICNSIRYQVVVGIYPTTIVYLVQRERTSWSAPELAESLRFKAATREKPDDETTEGDTTRGYVPTMSKYETNEEAGGSPIFVVARTAHSIVACGSDVDLKQGSHVVAASNGSSEATNLSTEGDSLV</sequence>
<keyword evidence="2" id="KW-0812">Transmembrane</keyword>
<feature type="transmembrane region" description="Helical" evidence="2">
    <location>
        <begin position="55"/>
        <end position="72"/>
    </location>
</feature>
<accession>A0A550C2W0</accession>
<dbReference type="AlphaFoldDB" id="A0A550C2W0"/>
<dbReference type="OrthoDB" id="2744793at2759"/>
<evidence type="ECO:0000313" key="3">
    <source>
        <dbReference type="EMBL" id="TRM59124.1"/>
    </source>
</evidence>
<dbReference type="Proteomes" id="UP000320762">
    <property type="component" value="Unassembled WGS sequence"/>
</dbReference>
<comment type="caution">
    <text evidence="3">The sequence shown here is derived from an EMBL/GenBank/DDBJ whole genome shotgun (WGS) entry which is preliminary data.</text>
</comment>
<feature type="transmembrane region" description="Helical" evidence="2">
    <location>
        <begin position="25"/>
        <end position="43"/>
    </location>
</feature>
<feature type="transmembrane region" description="Helical" evidence="2">
    <location>
        <begin position="207"/>
        <end position="225"/>
    </location>
</feature>
<protein>
    <submittedName>
        <fullName evidence="3">Uncharacterized protein</fullName>
    </submittedName>
</protein>
<keyword evidence="4" id="KW-1185">Reference proteome</keyword>
<dbReference type="EMBL" id="VDMD01000030">
    <property type="protein sequence ID" value="TRM59124.1"/>
    <property type="molecule type" value="Genomic_DNA"/>
</dbReference>
<keyword evidence="2" id="KW-1133">Transmembrane helix</keyword>
<feature type="region of interest" description="Disordered" evidence="1">
    <location>
        <begin position="276"/>
        <end position="295"/>
    </location>
</feature>
<evidence type="ECO:0000313" key="4">
    <source>
        <dbReference type="Proteomes" id="UP000320762"/>
    </source>
</evidence>
<gene>
    <name evidence="3" type="ORF">BD626DRAFT_550402</name>
</gene>
<organism evidence="3 4">
    <name type="scientific">Schizophyllum amplum</name>
    <dbReference type="NCBI Taxonomy" id="97359"/>
    <lineage>
        <taxon>Eukaryota</taxon>
        <taxon>Fungi</taxon>
        <taxon>Dikarya</taxon>
        <taxon>Basidiomycota</taxon>
        <taxon>Agaricomycotina</taxon>
        <taxon>Agaricomycetes</taxon>
        <taxon>Agaricomycetidae</taxon>
        <taxon>Agaricales</taxon>
        <taxon>Schizophyllaceae</taxon>
        <taxon>Schizophyllum</taxon>
    </lineage>
</organism>
<feature type="transmembrane region" description="Helical" evidence="2">
    <location>
        <begin position="159"/>
        <end position="180"/>
    </location>
</feature>
<evidence type="ECO:0000256" key="1">
    <source>
        <dbReference type="SAM" id="MobiDB-lite"/>
    </source>
</evidence>
<name>A0A550C2W0_9AGAR</name>